<accession>A0A2T3HZW5</accession>
<evidence type="ECO:0000256" key="16">
    <source>
        <dbReference type="PIRSR" id="PIRSR001373-2"/>
    </source>
</evidence>
<feature type="binding site" evidence="16">
    <location>
        <position position="390"/>
    </location>
    <ligand>
        <name>Mg(2+)</name>
        <dbReference type="ChEBI" id="CHEBI:18420"/>
    </ligand>
</feature>
<evidence type="ECO:0000256" key="8">
    <source>
        <dbReference type="ARBA" id="ARBA00022822"/>
    </source>
</evidence>
<dbReference type="Proteomes" id="UP000241858">
    <property type="component" value="Unassembled WGS sequence"/>
</dbReference>
<name>A0A2T3HZW5_9GAMM</name>
<evidence type="ECO:0000256" key="12">
    <source>
        <dbReference type="ARBA" id="ARBA00025634"/>
    </source>
</evidence>
<dbReference type="AlphaFoldDB" id="A0A2T3HZW5"/>
<dbReference type="GO" id="GO:0000162">
    <property type="term" value="P:L-tryptophan biosynthetic process"/>
    <property type="evidence" value="ECO:0007669"/>
    <property type="project" value="UniProtKB-UniPathway"/>
</dbReference>
<dbReference type="NCBIfam" id="NF010079">
    <property type="entry name" value="PRK13564.1"/>
    <property type="match status" value="1"/>
</dbReference>
<keyword evidence="6 14" id="KW-0028">Amino-acid biosynthesis</keyword>
<dbReference type="EC" id="4.1.3.27" evidence="4 14"/>
<comment type="catalytic activity">
    <reaction evidence="13 14">
        <text>chorismate + L-glutamine = anthranilate + pyruvate + L-glutamate + H(+)</text>
        <dbReference type="Rhea" id="RHEA:21732"/>
        <dbReference type="ChEBI" id="CHEBI:15361"/>
        <dbReference type="ChEBI" id="CHEBI:15378"/>
        <dbReference type="ChEBI" id="CHEBI:16567"/>
        <dbReference type="ChEBI" id="CHEBI:29748"/>
        <dbReference type="ChEBI" id="CHEBI:29985"/>
        <dbReference type="ChEBI" id="CHEBI:58359"/>
        <dbReference type="EC" id="4.1.3.27"/>
    </reaction>
</comment>
<dbReference type="Pfam" id="PF00425">
    <property type="entry name" value="Chorismate_bind"/>
    <property type="match status" value="1"/>
</dbReference>
<comment type="function">
    <text evidence="12">Part of a heterotetrameric complex that catalyzes the two-step biosynthesis of anthranilate, an intermediate in the biosynthesis of L-tryptophan. In the first step, the glutamine-binding beta subunit (TrpG) of anthranilate synthase (AS) provides the glutamine amidotransferase activity which generates ammonia as a substrate that, along with chorismate, is used in the second step, catalyzed by the large alpha subunit of AS (TrpE) to produce anthranilate. In the absence of TrpG, TrpE can synthesize anthranilate directly from chorismate and high concentrations of ammonia.</text>
</comment>
<comment type="cofactor">
    <cofactor evidence="16">
        <name>Mg(2+)</name>
        <dbReference type="ChEBI" id="CHEBI:18420"/>
    </cofactor>
    <text evidence="16">Binds 1 Mg(2+) ion per subunit.</text>
</comment>
<dbReference type="EMBL" id="PYLY01000009">
    <property type="protein sequence ID" value="PSU07915.1"/>
    <property type="molecule type" value="Genomic_DNA"/>
</dbReference>
<evidence type="ECO:0000313" key="19">
    <source>
        <dbReference type="EMBL" id="PSU07915.1"/>
    </source>
</evidence>
<dbReference type="Pfam" id="PF04715">
    <property type="entry name" value="Anth_synt_I_N"/>
    <property type="match status" value="1"/>
</dbReference>
<evidence type="ECO:0000256" key="9">
    <source>
        <dbReference type="ARBA" id="ARBA00022842"/>
    </source>
</evidence>
<evidence type="ECO:0000256" key="4">
    <source>
        <dbReference type="ARBA" id="ARBA00012266"/>
    </source>
</evidence>
<evidence type="ECO:0000256" key="14">
    <source>
        <dbReference type="PIRNR" id="PIRNR001373"/>
    </source>
</evidence>
<feature type="binding site" evidence="15">
    <location>
        <begin position="320"/>
        <end position="322"/>
    </location>
    <ligand>
        <name>L-tryptophan</name>
        <dbReference type="ChEBI" id="CHEBI:57912"/>
    </ligand>
</feature>
<dbReference type="NCBIfam" id="TIGR00565">
    <property type="entry name" value="trpE_proteo"/>
    <property type="match status" value="1"/>
</dbReference>
<dbReference type="SUPFAM" id="SSF56322">
    <property type="entry name" value="ADC synthase"/>
    <property type="match status" value="1"/>
</dbReference>
<dbReference type="GO" id="GO:0004049">
    <property type="term" value="F:anthranilate synthase activity"/>
    <property type="evidence" value="ECO:0007669"/>
    <property type="project" value="UniProtKB-EC"/>
</dbReference>
<evidence type="ECO:0000259" key="17">
    <source>
        <dbReference type="Pfam" id="PF00425"/>
    </source>
</evidence>
<gene>
    <name evidence="19" type="ORF">C0W81_06260</name>
</gene>
<dbReference type="InterPro" id="IPR005257">
    <property type="entry name" value="Anth_synth_I_TrpE"/>
</dbReference>
<dbReference type="UniPathway" id="UPA00035">
    <property type="reaction ID" value="UER00040"/>
</dbReference>
<evidence type="ECO:0000256" key="10">
    <source>
        <dbReference type="ARBA" id="ARBA00023141"/>
    </source>
</evidence>
<dbReference type="InterPro" id="IPR019999">
    <property type="entry name" value="Anth_synth_I-like"/>
</dbReference>
<evidence type="ECO:0000313" key="20">
    <source>
        <dbReference type="Proteomes" id="UP000241858"/>
    </source>
</evidence>
<evidence type="ECO:0000256" key="13">
    <source>
        <dbReference type="ARBA" id="ARBA00047683"/>
    </source>
</evidence>
<dbReference type="FunFam" id="3.60.120.10:FF:000006">
    <property type="entry name" value="Anthranilate synthase component 1"/>
    <property type="match status" value="1"/>
</dbReference>
<evidence type="ECO:0000259" key="18">
    <source>
        <dbReference type="Pfam" id="PF04715"/>
    </source>
</evidence>
<feature type="binding site" evidence="15">
    <location>
        <position position="498"/>
    </location>
    <ligand>
        <name>chorismate</name>
        <dbReference type="ChEBI" id="CHEBI:29748"/>
    </ligand>
</feature>
<evidence type="ECO:0000256" key="1">
    <source>
        <dbReference type="ARBA" id="ARBA00004873"/>
    </source>
</evidence>
<keyword evidence="10 14" id="KW-0057">Aromatic amino acid biosynthesis</keyword>
<dbReference type="Gene3D" id="3.60.120.10">
    <property type="entry name" value="Anthranilate synthase"/>
    <property type="match status" value="1"/>
</dbReference>
<evidence type="ECO:0000256" key="6">
    <source>
        <dbReference type="ARBA" id="ARBA00022605"/>
    </source>
</evidence>
<feature type="binding site" evidence="15">
    <location>
        <position position="478"/>
    </location>
    <ligand>
        <name>chorismate</name>
        <dbReference type="ChEBI" id="CHEBI:29748"/>
    </ligand>
</feature>
<dbReference type="InterPro" id="IPR006805">
    <property type="entry name" value="Anth_synth_I_N"/>
</dbReference>
<dbReference type="InterPro" id="IPR005801">
    <property type="entry name" value="ADC_synthase"/>
</dbReference>
<dbReference type="OrthoDB" id="9803598at2"/>
<dbReference type="PIRSF" id="PIRSF001373">
    <property type="entry name" value="TrpE"/>
    <property type="match status" value="1"/>
</dbReference>
<protein>
    <recommendedName>
        <fullName evidence="5 14">Anthranilate synthase component 1</fullName>
        <ecNumber evidence="4 14">4.1.3.27</ecNumber>
    </recommendedName>
</protein>
<proteinExistence type="inferred from homology"/>
<organism evidence="19 20">
    <name type="scientific">Photobacterium aquimaris</name>
    <dbReference type="NCBI Taxonomy" id="512643"/>
    <lineage>
        <taxon>Bacteria</taxon>
        <taxon>Pseudomonadati</taxon>
        <taxon>Pseudomonadota</taxon>
        <taxon>Gammaproteobacteria</taxon>
        <taxon>Vibrionales</taxon>
        <taxon>Vibrionaceae</taxon>
        <taxon>Photobacterium</taxon>
    </lineage>
</organism>
<comment type="similarity">
    <text evidence="2 14">Belongs to the anthranilate synthase component I family.</text>
</comment>
<feature type="domain" description="Chorismate-utilising enzyme C-terminal" evidence="17">
    <location>
        <begin position="271"/>
        <end position="531"/>
    </location>
</feature>
<evidence type="ECO:0000256" key="11">
    <source>
        <dbReference type="ARBA" id="ARBA00023239"/>
    </source>
</evidence>
<evidence type="ECO:0000256" key="15">
    <source>
        <dbReference type="PIRSR" id="PIRSR001373-1"/>
    </source>
</evidence>
<dbReference type="PANTHER" id="PTHR11236:SF49">
    <property type="entry name" value="ANTHRANILATE SYNTHASE COMPONENT 1"/>
    <property type="match status" value="1"/>
</dbReference>
<dbReference type="PANTHER" id="PTHR11236">
    <property type="entry name" value="AMINOBENZOATE/ANTHRANILATE SYNTHASE"/>
    <property type="match status" value="1"/>
</dbReference>
<dbReference type="GO" id="GO:0046872">
    <property type="term" value="F:metal ion binding"/>
    <property type="evidence" value="ECO:0007669"/>
    <property type="project" value="UniProtKB-KW"/>
</dbReference>
<sequence>MKAGLLFCTNGRESAVNTDLTRSHPYIATTLAQHQIELLNLDVAYIADPTDVYFTLCGDSPCHLLLESAEVESKQDLKSLLLIDAAVRIICRGKKVILEPQSDNGRQLLEALQPHLKSDIEASYSKDSLQLQFPTHDQLLDEDSRLRQTSSFDALRLIQHAFDTDSHPRDALFIGGLFAYDLVAEFEPLAAVEADNNCPDYVFYIAETLLIIDHQRQQAHLQATIFGHGTRQIHDTLQQRLATLKTRCQSPLSLPAPEYVAACEPDTSISDHDFNQTVAALKQFVIRGDVFQVVPSRQFTLPCPSPLNAYKALKIGNPSPYMFYLHDTDFTLFGASPESALKYCTESNQVEIYPIAGTRQRGKNSDGSINLDLDTRIELELRSDTKENAEHMMLVDLARNDIARICQAGSRHVADLLHVDRYSHVMHLVSRVVGQLREDLDALHAYQACMNMGTLTGAPKIRAMQLIRDVEQRRRGSYGGAVGYITGHGDMDTCIVIRSAYVENGIASVQAGAGVVYDSIPQAETDETRSKAQAVINAIHSTHQG</sequence>
<feature type="binding site" evidence="15">
    <location>
        <begin position="512"/>
        <end position="514"/>
    </location>
    <ligand>
        <name>chorismate</name>
        <dbReference type="ChEBI" id="CHEBI:29748"/>
    </ligand>
</feature>
<comment type="caution">
    <text evidence="19">The sequence shown here is derived from an EMBL/GenBank/DDBJ whole genome shotgun (WGS) entry which is preliminary data.</text>
</comment>
<keyword evidence="7 16" id="KW-0479">Metal-binding</keyword>
<feature type="binding site" evidence="15">
    <location>
        <begin position="357"/>
        <end position="358"/>
    </location>
    <ligand>
        <name>chorismate</name>
        <dbReference type="ChEBI" id="CHEBI:29748"/>
    </ligand>
</feature>
<reference evidence="19 20" key="1">
    <citation type="submission" date="2018-03" db="EMBL/GenBank/DDBJ databases">
        <title>Whole genome sequencing of Histamine producing bacteria.</title>
        <authorList>
            <person name="Butler K."/>
        </authorList>
    </citation>
    <scope>NUCLEOTIDE SEQUENCE [LARGE SCALE GENOMIC DNA]</scope>
    <source>
        <strain evidence="19 20">DSM 23343</strain>
    </source>
</reference>
<feature type="binding site" evidence="15">
    <location>
        <position position="68"/>
    </location>
    <ligand>
        <name>L-tryptophan</name>
        <dbReference type="ChEBI" id="CHEBI:57912"/>
    </ligand>
</feature>
<dbReference type="InterPro" id="IPR015890">
    <property type="entry name" value="Chorismate_C"/>
</dbReference>
<evidence type="ECO:0000256" key="5">
    <source>
        <dbReference type="ARBA" id="ARBA00020653"/>
    </source>
</evidence>
<feature type="domain" description="Anthranilate synthase component I N-terminal" evidence="18">
    <location>
        <begin position="82"/>
        <end position="221"/>
    </location>
</feature>
<evidence type="ECO:0000256" key="3">
    <source>
        <dbReference type="ARBA" id="ARBA00011575"/>
    </source>
</evidence>
<comment type="pathway">
    <text evidence="1 14">Amino-acid biosynthesis; L-tryptophan biosynthesis; L-tryptophan from chorismate: step 1/5.</text>
</comment>
<dbReference type="PRINTS" id="PR00095">
    <property type="entry name" value="ANTSNTHASEI"/>
</dbReference>
<feature type="binding site" evidence="16">
    <location>
        <position position="527"/>
    </location>
    <ligand>
        <name>Mg(2+)</name>
        <dbReference type="ChEBI" id="CHEBI:18420"/>
    </ligand>
</feature>
<keyword evidence="11 14" id="KW-0456">Lyase</keyword>
<comment type="subunit">
    <text evidence="3">Heterotetramer consisting of two non-identical subunits: a beta subunit (TrpG) and a large alpha subunit (TrpE).</text>
</comment>
<evidence type="ECO:0000256" key="7">
    <source>
        <dbReference type="ARBA" id="ARBA00022723"/>
    </source>
</evidence>
<keyword evidence="9 16" id="KW-0460">Magnesium</keyword>
<keyword evidence="8 14" id="KW-0822">Tryptophan biosynthesis</keyword>
<evidence type="ECO:0000256" key="2">
    <source>
        <dbReference type="ARBA" id="ARBA00009562"/>
    </source>
</evidence>